<evidence type="ECO:0000256" key="2">
    <source>
        <dbReference type="ARBA" id="ARBA00022679"/>
    </source>
</evidence>
<keyword evidence="2" id="KW-0808">Transferase</keyword>
<comment type="similarity">
    <text evidence="1">Belongs to the carbohydrate kinase PfkB family.</text>
</comment>
<dbReference type="Proteomes" id="UP001629246">
    <property type="component" value="Unassembled WGS sequence"/>
</dbReference>
<dbReference type="InterPro" id="IPR050306">
    <property type="entry name" value="PfkB_Carbo_kinase"/>
</dbReference>
<dbReference type="CDD" id="cd01166">
    <property type="entry name" value="KdgK"/>
    <property type="match status" value="1"/>
</dbReference>
<keyword evidence="3 5" id="KW-0418">Kinase</keyword>
<dbReference type="Pfam" id="PF00294">
    <property type="entry name" value="PfkB"/>
    <property type="match status" value="1"/>
</dbReference>
<sequence>MNNDKAFDIIAIGEPMIEFNETSAGQYRQGFGGDTSNFAIAAARQGARVAYCTRIGDDRFGRMLQALWGREGVAMQGVEIDAEAHTGMYFVSHDEAGHHFHYMRAGSAASRMHPKRLPQTLLTQCRYLHVSGISQAISANACDAVFAAIDIARQAGARICYDPNLRLNLWPLTRARAIIEQTIASTDIFLPGLDEAQIIAGVSTRDDVLAWCEHHGAQQVVLKCGADGAWIWQKGVAGARHVPPTKVSAIDATGAGDCFDGSLISRLVAGDSIDDAVRYANVAAGLSTTGYGAIEPIPTKETVLKHLSVN</sequence>
<evidence type="ECO:0000313" key="6">
    <source>
        <dbReference type="Proteomes" id="UP001629246"/>
    </source>
</evidence>
<dbReference type="InterPro" id="IPR029056">
    <property type="entry name" value="Ribokinase-like"/>
</dbReference>
<dbReference type="PRINTS" id="PR00990">
    <property type="entry name" value="RIBOKINASE"/>
</dbReference>
<dbReference type="RefSeq" id="WP_408157195.1">
    <property type="nucleotide sequence ID" value="NZ_JAQQFM010000004.1"/>
</dbReference>
<gene>
    <name evidence="5" type="ORF">PQR62_09460</name>
</gene>
<dbReference type="GO" id="GO:0016301">
    <property type="term" value="F:kinase activity"/>
    <property type="evidence" value="ECO:0007669"/>
    <property type="project" value="UniProtKB-KW"/>
</dbReference>
<evidence type="ECO:0000256" key="3">
    <source>
        <dbReference type="ARBA" id="ARBA00022777"/>
    </source>
</evidence>
<name>A0ABW9A962_9BURK</name>
<evidence type="ECO:0000256" key="1">
    <source>
        <dbReference type="ARBA" id="ARBA00010688"/>
    </source>
</evidence>
<protein>
    <submittedName>
        <fullName evidence="5">Sugar kinase</fullName>
    </submittedName>
</protein>
<dbReference type="InterPro" id="IPR011611">
    <property type="entry name" value="PfkB_dom"/>
</dbReference>
<evidence type="ECO:0000313" key="5">
    <source>
        <dbReference type="EMBL" id="MFL9924492.1"/>
    </source>
</evidence>
<dbReference type="Gene3D" id="3.40.1190.20">
    <property type="match status" value="1"/>
</dbReference>
<dbReference type="InterPro" id="IPR002139">
    <property type="entry name" value="Ribo/fructo_kinase"/>
</dbReference>
<proteinExistence type="inferred from homology"/>
<organism evidence="5 6">
    <name type="scientific">Herbaspirillum lusitanum</name>
    <dbReference type="NCBI Taxonomy" id="213312"/>
    <lineage>
        <taxon>Bacteria</taxon>
        <taxon>Pseudomonadati</taxon>
        <taxon>Pseudomonadota</taxon>
        <taxon>Betaproteobacteria</taxon>
        <taxon>Burkholderiales</taxon>
        <taxon>Oxalobacteraceae</taxon>
        <taxon>Herbaspirillum</taxon>
    </lineage>
</organism>
<feature type="domain" description="Carbohydrate kinase PfkB" evidence="4">
    <location>
        <begin position="8"/>
        <end position="299"/>
    </location>
</feature>
<dbReference type="PANTHER" id="PTHR43085">
    <property type="entry name" value="HEXOKINASE FAMILY MEMBER"/>
    <property type="match status" value="1"/>
</dbReference>
<accession>A0ABW9A962</accession>
<keyword evidence="6" id="KW-1185">Reference proteome</keyword>
<comment type="caution">
    <text evidence="5">The sequence shown here is derived from an EMBL/GenBank/DDBJ whole genome shotgun (WGS) entry which is preliminary data.</text>
</comment>
<reference evidence="5 6" key="1">
    <citation type="journal article" date="2024" name="Chem. Sci.">
        <title>Discovery of megapolipeptins by genome mining of a Burkholderiales bacteria collection.</title>
        <authorList>
            <person name="Paulo B.S."/>
            <person name="Recchia M.J.J."/>
            <person name="Lee S."/>
            <person name="Fergusson C.H."/>
            <person name="Romanowski S.B."/>
            <person name="Hernandez A."/>
            <person name="Krull N."/>
            <person name="Liu D.Y."/>
            <person name="Cavanagh H."/>
            <person name="Bos A."/>
            <person name="Gray C.A."/>
            <person name="Murphy B.T."/>
            <person name="Linington R.G."/>
            <person name="Eustaquio A.S."/>
        </authorList>
    </citation>
    <scope>NUCLEOTIDE SEQUENCE [LARGE SCALE GENOMIC DNA]</scope>
    <source>
        <strain evidence="5 6">RL21-008-BIB-A</strain>
    </source>
</reference>
<dbReference type="EMBL" id="JAQQFM010000004">
    <property type="protein sequence ID" value="MFL9924492.1"/>
    <property type="molecule type" value="Genomic_DNA"/>
</dbReference>
<dbReference type="PANTHER" id="PTHR43085:SF15">
    <property type="entry name" value="2-DEHYDRO-3-DEOXYGLUCONOKINASE"/>
    <property type="match status" value="1"/>
</dbReference>
<evidence type="ECO:0000259" key="4">
    <source>
        <dbReference type="Pfam" id="PF00294"/>
    </source>
</evidence>
<dbReference type="SUPFAM" id="SSF53613">
    <property type="entry name" value="Ribokinase-like"/>
    <property type="match status" value="1"/>
</dbReference>